<name>A0ABQ9BWZ9_9ROSI</name>
<feature type="transmembrane region" description="Helical" evidence="1">
    <location>
        <begin position="117"/>
        <end position="137"/>
    </location>
</feature>
<reference evidence="2" key="1">
    <citation type="submission" date="2022-10" db="EMBL/GenBank/DDBJ databases">
        <authorList>
            <person name="Hyden B.L."/>
            <person name="Feng K."/>
            <person name="Yates T."/>
            <person name="Jawdy S."/>
            <person name="Smart L.B."/>
            <person name="Muchero W."/>
        </authorList>
    </citation>
    <scope>NUCLEOTIDE SEQUENCE</scope>
    <source>
        <tissue evidence="2">Shoot tip</tissue>
    </source>
</reference>
<keyword evidence="1" id="KW-1133">Transmembrane helix</keyword>
<comment type="caution">
    <text evidence="2">The sequence shown here is derived from an EMBL/GenBank/DDBJ whole genome shotgun (WGS) entry which is preliminary data.</text>
</comment>
<organism evidence="2 3">
    <name type="scientific">Salix suchowensis</name>
    <dbReference type="NCBI Taxonomy" id="1278906"/>
    <lineage>
        <taxon>Eukaryota</taxon>
        <taxon>Viridiplantae</taxon>
        <taxon>Streptophyta</taxon>
        <taxon>Embryophyta</taxon>
        <taxon>Tracheophyta</taxon>
        <taxon>Spermatophyta</taxon>
        <taxon>Magnoliopsida</taxon>
        <taxon>eudicotyledons</taxon>
        <taxon>Gunneridae</taxon>
        <taxon>Pentapetalae</taxon>
        <taxon>rosids</taxon>
        <taxon>fabids</taxon>
        <taxon>Malpighiales</taxon>
        <taxon>Salicaceae</taxon>
        <taxon>Saliceae</taxon>
        <taxon>Salix</taxon>
    </lineage>
</organism>
<reference evidence="2" key="2">
    <citation type="journal article" date="2023" name="Int. J. Mol. Sci.">
        <title>De Novo Assembly and Annotation of 11 Diverse Shrub Willow (Salix) Genomes Reveals Novel Gene Organization in Sex-Linked Regions.</title>
        <authorList>
            <person name="Hyden B."/>
            <person name="Feng K."/>
            <person name="Yates T.B."/>
            <person name="Jawdy S."/>
            <person name="Cereghino C."/>
            <person name="Smart L.B."/>
            <person name="Muchero W."/>
        </authorList>
    </citation>
    <scope>NUCLEOTIDE SEQUENCE</scope>
    <source>
        <tissue evidence="2">Shoot tip</tissue>
    </source>
</reference>
<keyword evidence="1" id="KW-0472">Membrane</keyword>
<dbReference type="EMBL" id="JAPFFI010000006">
    <property type="protein sequence ID" value="KAJ6391735.1"/>
    <property type="molecule type" value="Genomic_DNA"/>
</dbReference>
<proteinExistence type="predicted"/>
<evidence type="ECO:0008006" key="4">
    <source>
        <dbReference type="Google" id="ProtNLM"/>
    </source>
</evidence>
<dbReference type="Proteomes" id="UP001141253">
    <property type="component" value="Chromosome 2"/>
</dbReference>
<evidence type="ECO:0000256" key="1">
    <source>
        <dbReference type="SAM" id="Phobius"/>
    </source>
</evidence>
<accession>A0ABQ9BWZ9</accession>
<gene>
    <name evidence="2" type="ORF">OIU77_025658</name>
</gene>
<keyword evidence="1" id="KW-0812">Transmembrane</keyword>
<evidence type="ECO:0000313" key="3">
    <source>
        <dbReference type="Proteomes" id="UP001141253"/>
    </source>
</evidence>
<keyword evidence="3" id="KW-1185">Reference proteome</keyword>
<feature type="transmembrane region" description="Helical" evidence="1">
    <location>
        <begin position="22"/>
        <end position="43"/>
    </location>
</feature>
<protein>
    <recommendedName>
        <fullName evidence="4">Transmembrane protein</fullName>
    </recommendedName>
</protein>
<sequence length="140" mass="16426">MVQTQERKCFTRKEDVRKEKDVWIYGSICKLSMLFLFLSPPAWSPPSSKQRISSQLEDPFILKSIKRRLYLTSPMFVFLSNFSCFPYFTFWYCFSTWSGICCQIYLCLINDPLMSDVLSLGHTITCFFASCGLINYLDVR</sequence>
<evidence type="ECO:0000313" key="2">
    <source>
        <dbReference type="EMBL" id="KAJ6391735.1"/>
    </source>
</evidence>